<evidence type="ECO:0000256" key="2">
    <source>
        <dbReference type="ARBA" id="ARBA00022821"/>
    </source>
</evidence>
<evidence type="ECO:0000256" key="1">
    <source>
        <dbReference type="ARBA" id="ARBA00022741"/>
    </source>
</evidence>
<keyword evidence="3" id="KW-0067">ATP-binding</keyword>
<dbReference type="InterPro" id="IPR042197">
    <property type="entry name" value="Apaf_helical"/>
</dbReference>
<proteinExistence type="predicted"/>
<protein>
    <recommendedName>
        <fullName evidence="4">NB-ARC domain-containing protein</fullName>
    </recommendedName>
</protein>
<evidence type="ECO:0000256" key="3">
    <source>
        <dbReference type="ARBA" id="ARBA00022840"/>
    </source>
</evidence>
<feature type="domain" description="NB-ARC" evidence="4">
    <location>
        <begin position="188"/>
        <end position="301"/>
    </location>
</feature>
<accession>A0ABR2CX76</accession>
<keyword evidence="6" id="KW-1185">Reference proteome</keyword>
<dbReference type="EMBL" id="JBBPBM010000041">
    <property type="protein sequence ID" value="KAK8524961.1"/>
    <property type="molecule type" value="Genomic_DNA"/>
</dbReference>
<keyword evidence="1" id="KW-0547">Nucleotide-binding</keyword>
<dbReference type="Pfam" id="PF00931">
    <property type="entry name" value="NB-ARC"/>
    <property type="match status" value="1"/>
</dbReference>
<dbReference type="PRINTS" id="PR00364">
    <property type="entry name" value="DISEASERSIST"/>
</dbReference>
<gene>
    <name evidence="5" type="ORF">V6N12_029812</name>
</gene>
<reference evidence="5 6" key="1">
    <citation type="journal article" date="2024" name="G3 (Bethesda)">
        <title>Genome assembly of Hibiscus sabdariffa L. provides insights into metabolisms of medicinal natural products.</title>
        <authorList>
            <person name="Kim T."/>
        </authorList>
    </citation>
    <scope>NUCLEOTIDE SEQUENCE [LARGE SCALE GENOMIC DNA]</scope>
    <source>
        <strain evidence="5">TK-2024</strain>
        <tissue evidence="5">Old leaves</tissue>
    </source>
</reference>
<evidence type="ECO:0000259" key="4">
    <source>
        <dbReference type="Pfam" id="PF00931"/>
    </source>
</evidence>
<dbReference type="Proteomes" id="UP001472677">
    <property type="component" value="Unassembled WGS sequence"/>
</dbReference>
<organism evidence="5 6">
    <name type="scientific">Hibiscus sabdariffa</name>
    <name type="common">roselle</name>
    <dbReference type="NCBI Taxonomy" id="183260"/>
    <lineage>
        <taxon>Eukaryota</taxon>
        <taxon>Viridiplantae</taxon>
        <taxon>Streptophyta</taxon>
        <taxon>Embryophyta</taxon>
        <taxon>Tracheophyta</taxon>
        <taxon>Spermatophyta</taxon>
        <taxon>Magnoliopsida</taxon>
        <taxon>eudicotyledons</taxon>
        <taxon>Gunneridae</taxon>
        <taxon>Pentapetalae</taxon>
        <taxon>rosids</taxon>
        <taxon>malvids</taxon>
        <taxon>Malvales</taxon>
        <taxon>Malvaceae</taxon>
        <taxon>Malvoideae</taxon>
        <taxon>Hibiscus</taxon>
    </lineage>
</organism>
<sequence>MKLKFTARNTHLHQLVQFDSDEAHQSAPHARSVAAFCFLKRPLGLSAMEIVSFVFGAISFLSDCCATTRGNLISIGRLQMSLKTDKEKLMELRDDRVEKLDAELETVLHQVEERERETQQRCCRSYFYPTSLRSRYKLGKMVFKKLKDVSDLTKTGESFGEVADMLPPPLVDQMPLDNTVGMNSNFTEVWSYFCDPGVGIIGIYGMGGVGKTSLLTQINNELLGRVGQDYDVVIWAVVSRDLNTEMVQDTIGRKLGFPDDVWNRMGQLEKRNSIFRVLKTKRFVLLLDDVWDAYDLTEAGRKFKVNCLAWREAWRLFLSKAGEDVLKLDPALLKLAERIADECSGLPLALITVGQAMHSRRTVEEWHYAATTLRKSAAEFTSMEKKSDFSTTVQLR</sequence>
<dbReference type="InterPro" id="IPR050905">
    <property type="entry name" value="Plant_NBS-LRR"/>
</dbReference>
<comment type="caution">
    <text evidence="5">The sequence shown here is derived from an EMBL/GenBank/DDBJ whole genome shotgun (WGS) entry which is preliminary data.</text>
</comment>
<evidence type="ECO:0000313" key="5">
    <source>
        <dbReference type="EMBL" id="KAK8524961.1"/>
    </source>
</evidence>
<dbReference type="Gene3D" id="1.10.8.430">
    <property type="entry name" value="Helical domain of apoptotic protease-activating factors"/>
    <property type="match status" value="1"/>
</dbReference>
<dbReference type="Gene3D" id="3.40.50.300">
    <property type="entry name" value="P-loop containing nucleotide triphosphate hydrolases"/>
    <property type="match status" value="1"/>
</dbReference>
<keyword evidence="2" id="KW-0611">Plant defense</keyword>
<evidence type="ECO:0000313" key="6">
    <source>
        <dbReference type="Proteomes" id="UP001472677"/>
    </source>
</evidence>
<dbReference type="SUPFAM" id="SSF52540">
    <property type="entry name" value="P-loop containing nucleoside triphosphate hydrolases"/>
    <property type="match status" value="1"/>
</dbReference>
<dbReference type="InterPro" id="IPR002182">
    <property type="entry name" value="NB-ARC"/>
</dbReference>
<name>A0ABR2CX76_9ROSI</name>
<dbReference type="PANTHER" id="PTHR33463:SF220">
    <property type="entry name" value="NB-ARC DOMAIN-CONTAINING PROTEIN"/>
    <property type="match status" value="1"/>
</dbReference>
<dbReference type="InterPro" id="IPR027417">
    <property type="entry name" value="P-loop_NTPase"/>
</dbReference>
<dbReference type="PANTHER" id="PTHR33463">
    <property type="entry name" value="NB-ARC DOMAIN-CONTAINING PROTEIN-RELATED"/>
    <property type="match status" value="1"/>
</dbReference>